<evidence type="ECO:0000313" key="1">
    <source>
        <dbReference type="EMBL" id="KAK4734586.1"/>
    </source>
</evidence>
<accession>A0AAV9M9K1</accession>
<dbReference type="GO" id="GO:0003676">
    <property type="term" value="F:nucleic acid binding"/>
    <property type="evidence" value="ECO:0007669"/>
    <property type="project" value="InterPro"/>
</dbReference>
<dbReference type="Gene3D" id="3.30.70.330">
    <property type="match status" value="1"/>
</dbReference>
<organism evidence="1 2">
    <name type="scientific">Solanum pinnatisectum</name>
    <name type="common">tansyleaf nightshade</name>
    <dbReference type="NCBI Taxonomy" id="50273"/>
    <lineage>
        <taxon>Eukaryota</taxon>
        <taxon>Viridiplantae</taxon>
        <taxon>Streptophyta</taxon>
        <taxon>Embryophyta</taxon>
        <taxon>Tracheophyta</taxon>
        <taxon>Spermatophyta</taxon>
        <taxon>Magnoliopsida</taxon>
        <taxon>eudicotyledons</taxon>
        <taxon>Gunneridae</taxon>
        <taxon>Pentapetalae</taxon>
        <taxon>asterids</taxon>
        <taxon>lamiids</taxon>
        <taxon>Solanales</taxon>
        <taxon>Solanaceae</taxon>
        <taxon>Solanoideae</taxon>
        <taxon>Solaneae</taxon>
        <taxon>Solanum</taxon>
    </lineage>
</organism>
<dbReference type="AlphaFoldDB" id="A0AAV9M9K1"/>
<comment type="caution">
    <text evidence="1">The sequence shown here is derived from an EMBL/GenBank/DDBJ whole genome shotgun (WGS) entry which is preliminary data.</text>
</comment>
<dbReference type="Proteomes" id="UP001311915">
    <property type="component" value="Unassembled WGS sequence"/>
</dbReference>
<keyword evidence="2" id="KW-1185">Reference proteome</keyword>
<dbReference type="EMBL" id="JAWPEI010000002">
    <property type="protein sequence ID" value="KAK4734586.1"/>
    <property type="molecule type" value="Genomic_DNA"/>
</dbReference>
<dbReference type="SUPFAM" id="SSF54928">
    <property type="entry name" value="RNA-binding domain, RBD"/>
    <property type="match status" value="1"/>
</dbReference>
<reference evidence="1 2" key="1">
    <citation type="submission" date="2023-10" db="EMBL/GenBank/DDBJ databases">
        <title>Genome-Wide Identification Analysis in wild type Solanum Pinnatisectum Reveals Some Genes Defensing Phytophthora Infestans.</title>
        <authorList>
            <person name="Sun C."/>
        </authorList>
    </citation>
    <scope>NUCLEOTIDE SEQUENCE [LARGE SCALE GENOMIC DNA]</scope>
    <source>
        <strain evidence="1">LQN</strain>
        <tissue evidence="1">Leaf</tissue>
    </source>
</reference>
<evidence type="ECO:0000313" key="2">
    <source>
        <dbReference type="Proteomes" id="UP001311915"/>
    </source>
</evidence>
<sequence length="137" mass="15532">MDPNKSLDDKSESRLYVGNLDLRISEATLIKMFSSFGKIAAEDFMPARNISRKGQANQTSYRSGSSALMSKSANIAGIKNKLKDMELEESHNSKRQKSGWQTLKMVDVRYQAQLEFSSFPSLDPLYYDNDKMISTLF</sequence>
<protein>
    <recommendedName>
        <fullName evidence="3">RRM domain-containing protein</fullName>
    </recommendedName>
</protein>
<gene>
    <name evidence="1" type="ORF">R3W88_008847</name>
</gene>
<name>A0AAV9M9K1_9SOLN</name>
<dbReference type="InterPro" id="IPR012677">
    <property type="entry name" value="Nucleotide-bd_a/b_plait_sf"/>
</dbReference>
<evidence type="ECO:0008006" key="3">
    <source>
        <dbReference type="Google" id="ProtNLM"/>
    </source>
</evidence>
<proteinExistence type="predicted"/>
<dbReference type="InterPro" id="IPR035979">
    <property type="entry name" value="RBD_domain_sf"/>
</dbReference>